<dbReference type="HAMAP" id="MF_00649">
    <property type="entry name" value="DNA_gyrase_inhibitor_YacG"/>
    <property type="match status" value="1"/>
</dbReference>
<evidence type="ECO:0000256" key="2">
    <source>
        <dbReference type="ARBA" id="ARBA00022833"/>
    </source>
</evidence>
<keyword evidence="1 3" id="KW-0479">Metal-binding</keyword>
<feature type="binding site" evidence="3">
    <location>
        <position position="41"/>
    </location>
    <ligand>
        <name>Zn(2+)</name>
        <dbReference type="ChEBI" id="CHEBI:29105"/>
    </ligand>
</feature>
<evidence type="ECO:0000313" key="6">
    <source>
        <dbReference type="Proteomes" id="UP000035929"/>
    </source>
</evidence>
<evidence type="ECO:0000256" key="4">
    <source>
        <dbReference type="SAM" id="MobiDB-lite"/>
    </source>
</evidence>
<organism evidence="5 6">
    <name type="scientific">Methylobacterium aquaticum</name>
    <dbReference type="NCBI Taxonomy" id="270351"/>
    <lineage>
        <taxon>Bacteria</taxon>
        <taxon>Pseudomonadati</taxon>
        <taxon>Pseudomonadota</taxon>
        <taxon>Alphaproteobacteria</taxon>
        <taxon>Hyphomicrobiales</taxon>
        <taxon>Methylobacteriaceae</taxon>
        <taxon>Methylobacterium</taxon>
    </lineage>
</organism>
<dbReference type="NCBIfam" id="NF002362">
    <property type="entry name" value="PRK01343.1"/>
    <property type="match status" value="1"/>
</dbReference>
<dbReference type="Proteomes" id="UP000035929">
    <property type="component" value="Unassembled WGS sequence"/>
</dbReference>
<evidence type="ECO:0000256" key="3">
    <source>
        <dbReference type="HAMAP-Rule" id="MF_00649"/>
    </source>
</evidence>
<dbReference type="InterPro" id="IPR013088">
    <property type="entry name" value="Znf_NHR/GATA"/>
</dbReference>
<name>A0A0J6RUH5_9HYPH</name>
<dbReference type="PANTHER" id="PTHR36150:SF1">
    <property type="entry name" value="DNA GYRASE INHIBITOR YACG"/>
    <property type="match status" value="1"/>
</dbReference>
<comment type="function">
    <text evidence="3">Inhibits all the catalytic activities of DNA gyrase by preventing its interaction with DNA. Acts by binding directly to the C-terminal domain of GyrB, which probably disrupts DNA binding by the gyrase.</text>
</comment>
<feature type="binding site" evidence="3">
    <location>
        <position position="25"/>
    </location>
    <ligand>
        <name>Zn(2+)</name>
        <dbReference type="ChEBI" id="CHEBI:29105"/>
    </ligand>
</feature>
<dbReference type="PATRIC" id="fig|270351.6.peg.5460"/>
<sequence length="73" mass="7988">MRPDDGQEARVTTPDDTPQPACPICGKPASPSMKPFCSKRCADVDLQRWLSGRYAIPGRDEDALGQDDGTHEE</sequence>
<dbReference type="PANTHER" id="PTHR36150">
    <property type="entry name" value="DNA GYRASE INHIBITOR YACG"/>
    <property type="match status" value="1"/>
</dbReference>
<protein>
    <recommendedName>
        <fullName evidence="3">DNA gyrase inhibitor YacG</fullName>
    </recommendedName>
</protein>
<feature type="region of interest" description="Disordered" evidence="4">
    <location>
        <begin position="1"/>
        <end position="24"/>
    </location>
</feature>
<dbReference type="EMBL" id="LABX01000396">
    <property type="protein sequence ID" value="KMO24944.1"/>
    <property type="molecule type" value="Genomic_DNA"/>
</dbReference>
<dbReference type="GO" id="GO:0008270">
    <property type="term" value="F:zinc ion binding"/>
    <property type="evidence" value="ECO:0007669"/>
    <property type="project" value="UniProtKB-UniRule"/>
</dbReference>
<dbReference type="GO" id="GO:0006355">
    <property type="term" value="P:regulation of DNA-templated transcription"/>
    <property type="evidence" value="ECO:0007669"/>
    <property type="project" value="InterPro"/>
</dbReference>
<dbReference type="GO" id="GO:0008657">
    <property type="term" value="F:DNA topoisomerase type II (double strand cut, ATP-hydrolyzing) inhibitor activity"/>
    <property type="evidence" value="ECO:0007669"/>
    <property type="project" value="UniProtKB-UniRule"/>
</dbReference>
<dbReference type="SUPFAM" id="SSF57716">
    <property type="entry name" value="Glucocorticoid receptor-like (DNA-binding domain)"/>
    <property type="match status" value="1"/>
</dbReference>
<comment type="similarity">
    <text evidence="3">Belongs to the DNA gyrase inhibitor YacG family.</text>
</comment>
<feature type="binding site" evidence="3">
    <location>
        <position position="37"/>
    </location>
    <ligand>
        <name>Zn(2+)</name>
        <dbReference type="ChEBI" id="CHEBI:29105"/>
    </ligand>
</feature>
<comment type="subunit">
    <text evidence="3">Interacts with GyrB.</text>
</comment>
<evidence type="ECO:0000313" key="5">
    <source>
        <dbReference type="EMBL" id="KMO24944.1"/>
    </source>
</evidence>
<accession>A0A0J6RUH5</accession>
<dbReference type="Gene3D" id="3.30.50.10">
    <property type="entry name" value="Erythroid Transcription Factor GATA-1, subunit A"/>
    <property type="match status" value="1"/>
</dbReference>
<comment type="caution">
    <text evidence="5">The sequence shown here is derived from an EMBL/GenBank/DDBJ whole genome shotgun (WGS) entry which is preliminary data.</text>
</comment>
<dbReference type="InterPro" id="IPR005584">
    <property type="entry name" value="DNA_gyrase_inhibitor_YacG"/>
</dbReference>
<dbReference type="AlphaFoldDB" id="A0A0J6RUH5"/>
<reference evidence="5 6" key="1">
    <citation type="submission" date="2015-03" db="EMBL/GenBank/DDBJ databases">
        <title>Genome sequencing of Methylobacterium aquaticum DSM16371 type strain.</title>
        <authorList>
            <person name="Chaudhry V."/>
            <person name="Patil P.B."/>
        </authorList>
    </citation>
    <scope>NUCLEOTIDE SEQUENCE [LARGE SCALE GENOMIC DNA]</scope>
    <source>
        <strain evidence="5 6">DSM 16371</strain>
    </source>
</reference>
<dbReference type="Pfam" id="PF03884">
    <property type="entry name" value="YacG"/>
    <property type="match status" value="1"/>
</dbReference>
<gene>
    <name evidence="3" type="primary">yacG</name>
    <name evidence="5" type="ORF">VP06_32870</name>
</gene>
<keyword evidence="2 3" id="KW-0862">Zinc</keyword>
<feature type="binding site" evidence="3">
    <location>
        <position position="22"/>
    </location>
    <ligand>
        <name>Zn(2+)</name>
        <dbReference type="ChEBI" id="CHEBI:29105"/>
    </ligand>
</feature>
<proteinExistence type="inferred from homology"/>
<dbReference type="OrthoDB" id="9809663at2"/>
<comment type="cofactor">
    <cofactor evidence="3">
        <name>Zn(2+)</name>
        <dbReference type="ChEBI" id="CHEBI:29105"/>
    </cofactor>
    <text evidence="3">Binds 1 zinc ion.</text>
</comment>
<evidence type="ECO:0000256" key="1">
    <source>
        <dbReference type="ARBA" id="ARBA00022723"/>
    </source>
</evidence>